<evidence type="ECO:0000256" key="2">
    <source>
        <dbReference type="ARBA" id="ARBA00009477"/>
    </source>
</evidence>
<comment type="subcellular location">
    <subcellularLocation>
        <location evidence="1">Cell envelope</location>
    </subcellularLocation>
</comment>
<dbReference type="Gene3D" id="2.40.30.170">
    <property type="match status" value="1"/>
</dbReference>
<dbReference type="NCBIfam" id="TIGR01730">
    <property type="entry name" value="RND_mfp"/>
    <property type="match status" value="1"/>
</dbReference>
<evidence type="ECO:0000259" key="8">
    <source>
        <dbReference type="Pfam" id="PF25967"/>
    </source>
</evidence>
<dbReference type="GO" id="GO:1990281">
    <property type="term" value="C:efflux pump complex"/>
    <property type="evidence" value="ECO:0007669"/>
    <property type="project" value="TreeGrafter"/>
</dbReference>
<feature type="domain" description="Multidrug resistance protein MdtA-like C-terminal permuted SH3" evidence="8">
    <location>
        <begin position="365"/>
        <end position="403"/>
    </location>
</feature>
<comment type="similarity">
    <text evidence="2">Belongs to the membrane fusion protein (MFP) (TC 8.A.1) family.</text>
</comment>
<dbReference type="InterPro" id="IPR058624">
    <property type="entry name" value="MdtA-like_HH"/>
</dbReference>
<feature type="coiled-coil region" evidence="4">
    <location>
        <begin position="109"/>
        <end position="136"/>
    </location>
</feature>
<keyword evidence="11" id="KW-1185">Reference proteome</keyword>
<dbReference type="RefSeq" id="WP_073083118.1">
    <property type="nucleotide sequence ID" value="NZ_FQWS01000001.1"/>
</dbReference>
<dbReference type="Gene3D" id="2.40.50.100">
    <property type="match status" value="1"/>
</dbReference>
<evidence type="ECO:0000313" key="11">
    <source>
        <dbReference type="Proteomes" id="UP000184522"/>
    </source>
</evidence>
<evidence type="ECO:0000313" key="10">
    <source>
        <dbReference type="EMBL" id="SHG68031.1"/>
    </source>
</evidence>
<feature type="domain" description="AprE-like beta-barrel" evidence="9">
    <location>
        <begin position="227"/>
        <end position="318"/>
    </location>
</feature>
<organism evidence="10 11">
    <name type="scientific">Winogradskyella jejuensis</name>
    <dbReference type="NCBI Taxonomy" id="1089305"/>
    <lineage>
        <taxon>Bacteria</taxon>
        <taxon>Pseudomonadati</taxon>
        <taxon>Bacteroidota</taxon>
        <taxon>Flavobacteriia</taxon>
        <taxon>Flavobacteriales</taxon>
        <taxon>Flavobacteriaceae</taxon>
        <taxon>Winogradskyella</taxon>
    </lineage>
</organism>
<evidence type="ECO:0000259" key="7">
    <source>
        <dbReference type="Pfam" id="PF25917"/>
    </source>
</evidence>
<evidence type="ECO:0000256" key="5">
    <source>
        <dbReference type="SAM" id="MobiDB-lite"/>
    </source>
</evidence>
<dbReference type="Gene3D" id="2.40.420.20">
    <property type="match status" value="1"/>
</dbReference>
<evidence type="ECO:0000256" key="4">
    <source>
        <dbReference type="SAM" id="Coils"/>
    </source>
</evidence>
<accession>A0A1M5LSN9</accession>
<evidence type="ECO:0000259" key="6">
    <source>
        <dbReference type="Pfam" id="PF25876"/>
    </source>
</evidence>
<feature type="domain" description="Multidrug resistance protein MdtA-like barrel-sandwich hybrid" evidence="7">
    <location>
        <begin position="63"/>
        <end position="211"/>
    </location>
</feature>
<dbReference type="EMBL" id="FQWS01000001">
    <property type="protein sequence ID" value="SHG68031.1"/>
    <property type="molecule type" value="Genomic_DNA"/>
</dbReference>
<gene>
    <name evidence="10" type="ORF">SAMN05444148_0705</name>
</gene>
<dbReference type="InterPro" id="IPR058627">
    <property type="entry name" value="MdtA-like_C"/>
</dbReference>
<keyword evidence="4" id="KW-0175">Coiled coil</keyword>
<dbReference type="InterPro" id="IPR058982">
    <property type="entry name" value="Beta-barrel_AprE"/>
</dbReference>
<protein>
    <submittedName>
        <fullName evidence="10">HlyD family secretion protein</fullName>
    </submittedName>
</protein>
<evidence type="ECO:0000256" key="3">
    <source>
        <dbReference type="ARBA" id="ARBA00022448"/>
    </source>
</evidence>
<dbReference type="SUPFAM" id="SSF111369">
    <property type="entry name" value="HlyD-like secretion proteins"/>
    <property type="match status" value="1"/>
</dbReference>
<feature type="domain" description="Multidrug resistance protein MdtA-like alpha-helical hairpin" evidence="6">
    <location>
        <begin position="109"/>
        <end position="182"/>
    </location>
</feature>
<feature type="region of interest" description="Disordered" evidence="5">
    <location>
        <begin position="406"/>
        <end position="434"/>
    </location>
</feature>
<dbReference type="PANTHER" id="PTHR30469">
    <property type="entry name" value="MULTIDRUG RESISTANCE PROTEIN MDTA"/>
    <property type="match status" value="1"/>
</dbReference>
<dbReference type="InterPro" id="IPR058625">
    <property type="entry name" value="MdtA-like_BSH"/>
</dbReference>
<name>A0A1M5LSN9_9FLAO</name>
<dbReference type="Pfam" id="PF26002">
    <property type="entry name" value="Beta-barrel_AprE"/>
    <property type="match status" value="1"/>
</dbReference>
<dbReference type="Pfam" id="PF25876">
    <property type="entry name" value="HH_MFP_RND"/>
    <property type="match status" value="1"/>
</dbReference>
<reference evidence="11" key="1">
    <citation type="submission" date="2016-11" db="EMBL/GenBank/DDBJ databases">
        <authorList>
            <person name="Varghese N."/>
            <person name="Submissions S."/>
        </authorList>
    </citation>
    <scope>NUCLEOTIDE SEQUENCE [LARGE SCALE GENOMIC DNA]</scope>
    <source>
        <strain evidence="11">DSM 25330</strain>
    </source>
</reference>
<sequence>MSKGLKITLIIVGVLLLLLVVGKSSGLFGKKGNFKQVTTQAVELKEIVETVSATGKIQPEVEVKISSEVSGEILELPFKEGQQVKKGDLLVRVNPDLIQSALNRSQASYQNVKAGLEQAEASLKQAKADYERSKALFDKGVISRADWDRAIATYETAQASRSSAYYGVQSAGATVNEARDNLSRTTIYAPMSGTISLLNVELGERVVGTQQMAGTEILRVANLNNMEVEVDVNENDIVKVNIGDTTIVEVDAYLKKEFKGIVTEIANSAAGTLAADQVTNFKVKVRILEESYAELTDGKPESYSPFRPGMTATVDVITDKREKAVAVPISAIVIKTDTSSTKKAYGKKVEKQSSTSNEEEKFECVFVDDNGVAKLRVVKTGIQDDTNIEIVSGLKEGDKIITGPYNMVSKTLKPGDKVEDKDKSKESKEEDSEE</sequence>
<dbReference type="Pfam" id="PF25967">
    <property type="entry name" value="RND-MFP_C"/>
    <property type="match status" value="1"/>
</dbReference>
<evidence type="ECO:0000256" key="1">
    <source>
        <dbReference type="ARBA" id="ARBA00004196"/>
    </source>
</evidence>
<dbReference type="Pfam" id="PF25917">
    <property type="entry name" value="BSH_RND"/>
    <property type="match status" value="1"/>
</dbReference>
<dbReference type="STRING" id="1089305.SAMN05444148_0705"/>
<proteinExistence type="inferred from homology"/>
<dbReference type="AlphaFoldDB" id="A0A1M5LSN9"/>
<dbReference type="InterPro" id="IPR006143">
    <property type="entry name" value="RND_pump_MFP"/>
</dbReference>
<evidence type="ECO:0000259" key="9">
    <source>
        <dbReference type="Pfam" id="PF26002"/>
    </source>
</evidence>
<dbReference type="OrthoDB" id="9809068at2"/>
<dbReference type="GO" id="GO:0015562">
    <property type="term" value="F:efflux transmembrane transporter activity"/>
    <property type="evidence" value="ECO:0007669"/>
    <property type="project" value="InterPro"/>
</dbReference>
<dbReference type="PANTHER" id="PTHR30469:SF33">
    <property type="entry name" value="SLR1207 PROTEIN"/>
    <property type="match status" value="1"/>
</dbReference>
<feature type="compositionally biased region" description="Basic and acidic residues" evidence="5">
    <location>
        <begin position="413"/>
        <end position="428"/>
    </location>
</feature>
<dbReference type="Proteomes" id="UP000184522">
    <property type="component" value="Unassembled WGS sequence"/>
</dbReference>
<keyword evidence="3" id="KW-0813">Transport</keyword>
<dbReference type="Gene3D" id="1.10.287.470">
    <property type="entry name" value="Helix hairpin bin"/>
    <property type="match status" value="1"/>
</dbReference>